<evidence type="ECO:0000313" key="2">
    <source>
        <dbReference type="Proteomes" id="UP000708208"/>
    </source>
</evidence>
<reference evidence="1" key="1">
    <citation type="submission" date="2021-06" db="EMBL/GenBank/DDBJ databases">
        <authorList>
            <person name="Hodson N. C."/>
            <person name="Mongue J. A."/>
            <person name="Jaron S. K."/>
        </authorList>
    </citation>
    <scope>NUCLEOTIDE SEQUENCE</scope>
</reference>
<evidence type="ECO:0000313" key="1">
    <source>
        <dbReference type="EMBL" id="CAG7667370.1"/>
    </source>
</evidence>
<dbReference type="OrthoDB" id="8300278at2759"/>
<organism evidence="1 2">
    <name type="scientific">Allacma fusca</name>
    <dbReference type="NCBI Taxonomy" id="39272"/>
    <lineage>
        <taxon>Eukaryota</taxon>
        <taxon>Metazoa</taxon>
        <taxon>Ecdysozoa</taxon>
        <taxon>Arthropoda</taxon>
        <taxon>Hexapoda</taxon>
        <taxon>Collembola</taxon>
        <taxon>Symphypleona</taxon>
        <taxon>Sminthuridae</taxon>
        <taxon>Allacma</taxon>
    </lineage>
</organism>
<accession>A0A8J2JLQ6</accession>
<gene>
    <name evidence="1" type="ORF">AFUS01_LOCUS1723</name>
</gene>
<comment type="caution">
    <text evidence="1">The sequence shown here is derived from an EMBL/GenBank/DDBJ whole genome shotgun (WGS) entry which is preliminary data.</text>
</comment>
<keyword evidence="2" id="KW-1185">Reference proteome</keyword>
<proteinExistence type="predicted"/>
<protein>
    <submittedName>
        <fullName evidence="1">Uncharacterized protein</fullName>
    </submittedName>
</protein>
<dbReference type="EMBL" id="CAJVCH010009644">
    <property type="protein sequence ID" value="CAG7667370.1"/>
    <property type="molecule type" value="Genomic_DNA"/>
</dbReference>
<sequence>MLTLFEALIRFRANGLEYRIVAGNTGTGVYKNDGPYKAFVQISGIQQLQKIV</sequence>
<dbReference type="Proteomes" id="UP000708208">
    <property type="component" value="Unassembled WGS sequence"/>
</dbReference>
<dbReference type="AlphaFoldDB" id="A0A8J2JLQ6"/>
<name>A0A8J2JLQ6_9HEXA</name>
<feature type="non-terminal residue" evidence="1">
    <location>
        <position position="1"/>
    </location>
</feature>